<feature type="transmembrane region" description="Helical" evidence="6">
    <location>
        <begin position="306"/>
        <end position="330"/>
    </location>
</feature>
<dbReference type="InterPro" id="IPR020846">
    <property type="entry name" value="MFS_dom"/>
</dbReference>
<feature type="transmembrane region" description="Helical" evidence="6">
    <location>
        <begin position="282"/>
        <end position="300"/>
    </location>
</feature>
<comment type="subcellular location">
    <subcellularLocation>
        <location evidence="1">Cell membrane</location>
        <topology evidence="1">Multi-pass membrane protein</topology>
    </subcellularLocation>
</comment>
<evidence type="ECO:0000256" key="6">
    <source>
        <dbReference type="SAM" id="Phobius"/>
    </source>
</evidence>
<dbReference type="AlphaFoldDB" id="A0A2S5SU78"/>
<dbReference type="Gene3D" id="1.20.1250.20">
    <property type="entry name" value="MFS general substrate transporter like domains"/>
    <property type="match status" value="1"/>
</dbReference>
<dbReference type="InterPro" id="IPR036259">
    <property type="entry name" value="MFS_trans_sf"/>
</dbReference>
<feature type="transmembrane region" description="Helical" evidence="6">
    <location>
        <begin position="342"/>
        <end position="366"/>
    </location>
</feature>
<feature type="transmembrane region" description="Helical" evidence="6">
    <location>
        <begin position="378"/>
        <end position="395"/>
    </location>
</feature>
<feature type="transmembrane region" description="Helical" evidence="6">
    <location>
        <begin position="166"/>
        <end position="188"/>
    </location>
</feature>
<evidence type="ECO:0000313" key="9">
    <source>
        <dbReference type="Proteomes" id="UP000238605"/>
    </source>
</evidence>
<dbReference type="CDD" id="cd17324">
    <property type="entry name" value="MFS_NepI_like"/>
    <property type="match status" value="1"/>
</dbReference>
<feature type="transmembrane region" description="Helical" evidence="6">
    <location>
        <begin position="105"/>
        <end position="126"/>
    </location>
</feature>
<evidence type="ECO:0000313" key="8">
    <source>
        <dbReference type="EMBL" id="PPE66256.1"/>
    </source>
</evidence>
<evidence type="ECO:0000256" key="2">
    <source>
        <dbReference type="ARBA" id="ARBA00022475"/>
    </source>
</evidence>
<feature type="transmembrane region" description="Helical" evidence="6">
    <location>
        <begin position="48"/>
        <end position="68"/>
    </location>
</feature>
<keyword evidence="5 6" id="KW-0472">Membrane</keyword>
<dbReference type="SUPFAM" id="SSF103473">
    <property type="entry name" value="MFS general substrate transporter"/>
    <property type="match status" value="1"/>
</dbReference>
<dbReference type="PANTHER" id="PTHR43124">
    <property type="entry name" value="PURINE EFFLUX PUMP PBUE"/>
    <property type="match status" value="1"/>
</dbReference>
<protein>
    <submittedName>
        <fullName evidence="8">MFS transporter</fullName>
    </submittedName>
</protein>
<dbReference type="InterPro" id="IPR050189">
    <property type="entry name" value="MFS_Efflux_Transporters"/>
</dbReference>
<dbReference type="PROSITE" id="PS50850">
    <property type="entry name" value="MFS"/>
    <property type="match status" value="1"/>
</dbReference>
<evidence type="ECO:0000256" key="4">
    <source>
        <dbReference type="ARBA" id="ARBA00022989"/>
    </source>
</evidence>
<feature type="domain" description="Major facilitator superfamily (MFS) profile" evidence="7">
    <location>
        <begin position="14"/>
        <end position="403"/>
    </location>
</feature>
<name>A0A2S5SU78_9BURK</name>
<keyword evidence="4 6" id="KW-1133">Transmembrane helix</keyword>
<evidence type="ECO:0000256" key="5">
    <source>
        <dbReference type="ARBA" id="ARBA00023136"/>
    </source>
</evidence>
<keyword evidence="2" id="KW-1003">Cell membrane</keyword>
<feature type="transmembrane region" description="Helical" evidence="6">
    <location>
        <begin position="219"/>
        <end position="241"/>
    </location>
</feature>
<evidence type="ECO:0000256" key="1">
    <source>
        <dbReference type="ARBA" id="ARBA00004651"/>
    </source>
</evidence>
<keyword evidence="3 6" id="KW-0812">Transmembrane</keyword>
<comment type="caution">
    <text evidence="8">The sequence shown here is derived from an EMBL/GenBank/DDBJ whole genome shotgun (WGS) entry which is preliminary data.</text>
</comment>
<gene>
    <name evidence="8" type="ORF">C1704_09780</name>
</gene>
<organism evidence="8 9">
    <name type="scientific">Caldimonas caldifontis</name>
    <dbReference type="NCBI Taxonomy" id="1452508"/>
    <lineage>
        <taxon>Bacteria</taxon>
        <taxon>Pseudomonadati</taxon>
        <taxon>Pseudomonadota</taxon>
        <taxon>Betaproteobacteria</taxon>
        <taxon>Burkholderiales</taxon>
        <taxon>Sphaerotilaceae</taxon>
        <taxon>Caldimonas</taxon>
    </lineage>
</organism>
<reference evidence="8 9" key="1">
    <citation type="submission" date="2018-02" db="EMBL/GenBank/DDBJ databases">
        <title>Reclassifiation of [Polyangium] brachysporum DSM 7029 as Guopingzhaonella breviflexa gen. nov., sp. nov., a member of the family Comamonadaceae.</title>
        <authorList>
            <person name="Tang B."/>
        </authorList>
    </citation>
    <scope>NUCLEOTIDE SEQUENCE [LARGE SCALE GENOMIC DNA]</scope>
    <source>
        <strain evidence="8 9">BCRC 80649</strain>
    </source>
</reference>
<dbReference type="OrthoDB" id="9812221at2"/>
<evidence type="ECO:0000256" key="3">
    <source>
        <dbReference type="ARBA" id="ARBA00022692"/>
    </source>
</evidence>
<sequence length="406" mass="42840">MPDSSFAPQRERWLLLALAGVQFTHIVDFMVMMPLGPQLTRLFAISDAQFGLLVSAYTLSAGASGLLAVTYIDRFERKRLLLGLYAGFALATLACGLAPSYALLMAARIAAGAFGGVLGALVQTMVADAVPFERRGRAMGVVMSSFALSTVAGVPASLWLAQQFDWHAPFVAIAALSAGIWAMSLRVLPRLDGHLQAQRGVSALRALGRVLAEPNHWTAFALSAMVMGASFVIIPYITLYGTANVGIAEADVPTIYLVGGVATFFTARLWGVLADRFGKRQVFQALALVAVVPMMTLTHLGPVPLWVMVIVTTGFFVFVSGRNVPGMALISAAARPELRGSFLSLNGSVQSAAMGVAALVGGLLISRDAHGHVAGYGNAGWVALGCSVAALWLASRLRVWQAPVKP</sequence>
<dbReference type="GO" id="GO:0022857">
    <property type="term" value="F:transmembrane transporter activity"/>
    <property type="evidence" value="ECO:0007669"/>
    <property type="project" value="InterPro"/>
</dbReference>
<dbReference type="RefSeq" id="WP_104302539.1">
    <property type="nucleotide sequence ID" value="NZ_PSNX01000008.1"/>
</dbReference>
<dbReference type="EMBL" id="PSNX01000008">
    <property type="protein sequence ID" value="PPE66256.1"/>
    <property type="molecule type" value="Genomic_DNA"/>
</dbReference>
<dbReference type="PANTHER" id="PTHR43124:SF3">
    <property type="entry name" value="CHLORAMPHENICOL EFFLUX PUMP RV0191"/>
    <property type="match status" value="1"/>
</dbReference>
<keyword evidence="9" id="KW-1185">Reference proteome</keyword>
<feature type="transmembrane region" description="Helical" evidence="6">
    <location>
        <begin position="138"/>
        <end position="160"/>
    </location>
</feature>
<accession>A0A2S5SU78</accession>
<dbReference type="InterPro" id="IPR011701">
    <property type="entry name" value="MFS"/>
</dbReference>
<evidence type="ECO:0000259" key="7">
    <source>
        <dbReference type="PROSITE" id="PS50850"/>
    </source>
</evidence>
<dbReference type="Proteomes" id="UP000238605">
    <property type="component" value="Unassembled WGS sequence"/>
</dbReference>
<feature type="transmembrane region" description="Helical" evidence="6">
    <location>
        <begin position="12"/>
        <end position="36"/>
    </location>
</feature>
<dbReference type="Pfam" id="PF07690">
    <property type="entry name" value="MFS_1"/>
    <property type="match status" value="1"/>
</dbReference>
<feature type="transmembrane region" description="Helical" evidence="6">
    <location>
        <begin position="80"/>
        <end position="99"/>
    </location>
</feature>
<proteinExistence type="predicted"/>
<feature type="transmembrane region" description="Helical" evidence="6">
    <location>
        <begin position="253"/>
        <end position="270"/>
    </location>
</feature>
<dbReference type="GO" id="GO:0005886">
    <property type="term" value="C:plasma membrane"/>
    <property type="evidence" value="ECO:0007669"/>
    <property type="project" value="UniProtKB-SubCell"/>
</dbReference>